<dbReference type="Ensembl" id="ENSCPRT00005006333.1">
    <property type="protein sequence ID" value="ENSCPRP00005005389.1"/>
    <property type="gene ID" value="ENSCPRG00005003882.1"/>
</dbReference>
<evidence type="ECO:0000313" key="2">
    <source>
        <dbReference type="Proteomes" id="UP000594220"/>
    </source>
</evidence>
<accession>A0A7M4E7W3</accession>
<dbReference type="AlphaFoldDB" id="A0A7M4E7W3"/>
<proteinExistence type="predicted"/>
<reference evidence="1" key="2">
    <citation type="submission" date="2025-09" db="UniProtKB">
        <authorList>
            <consortium name="Ensembl"/>
        </authorList>
    </citation>
    <scope>IDENTIFICATION</scope>
</reference>
<sequence length="225" mass="24577">MAVRSIKSMKKSPTDSEATSLVLVSRLELGCAEFWDIWSSRPGLEEFHAHCVGSDGSMEPGIDAHRTSPHRSITHPILGPQKVIRENQPSTSKQPQPMESHPHCLLYQQQGPKGQVHMVRLSMPSSAFGSDWPSSSLAASNLASLCAPCSTVLKWVRCSSPGKPCGCRWSTAQTKEPSLVCSPCYLLFVSSLFSKQNLAPRKECNYALITMSNKSSVTGRIWGSC</sequence>
<organism evidence="1 2">
    <name type="scientific">Crocodylus porosus</name>
    <name type="common">Saltwater crocodile</name>
    <name type="synonym">Estuarine crocodile</name>
    <dbReference type="NCBI Taxonomy" id="8502"/>
    <lineage>
        <taxon>Eukaryota</taxon>
        <taxon>Metazoa</taxon>
        <taxon>Chordata</taxon>
        <taxon>Craniata</taxon>
        <taxon>Vertebrata</taxon>
        <taxon>Euteleostomi</taxon>
        <taxon>Archelosauria</taxon>
        <taxon>Archosauria</taxon>
        <taxon>Crocodylia</taxon>
        <taxon>Longirostres</taxon>
        <taxon>Crocodylidae</taxon>
        <taxon>Crocodylus</taxon>
    </lineage>
</organism>
<reference evidence="1" key="1">
    <citation type="submission" date="2025-08" db="UniProtKB">
        <authorList>
            <consortium name="Ensembl"/>
        </authorList>
    </citation>
    <scope>IDENTIFICATION</scope>
</reference>
<evidence type="ECO:0000313" key="1">
    <source>
        <dbReference type="Ensembl" id="ENSCPRP00005005389.1"/>
    </source>
</evidence>
<name>A0A7M4E7W3_CROPO</name>
<keyword evidence="2" id="KW-1185">Reference proteome</keyword>
<protein>
    <submittedName>
        <fullName evidence="1">Uncharacterized protein</fullName>
    </submittedName>
</protein>
<dbReference type="Proteomes" id="UP000594220">
    <property type="component" value="Unplaced"/>
</dbReference>